<keyword evidence="1" id="KW-0472">Membrane</keyword>
<name>A0A4Y3K8F8_CELUD</name>
<feature type="transmembrane region" description="Helical" evidence="1">
    <location>
        <begin position="301"/>
        <end position="321"/>
    </location>
</feature>
<keyword evidence="1" id="KW-0812">Transmembrane</keyword>
<accession>A0A4Y3K8F8</accession>
<keyword evidence="3" id="KW-1185">Reference proteome</keyword>
<sequence>MARRGVPLRWCLAAYPPRWRAAREHEVAGLLADLADDEQAGADPGRVSVPEALGLVRAGLATRVRTGPPLRTRAAYRMLDARIPARHRGWAHDEQHSVAGAVGDLVWSAMPFAIAAALMRELSFTVVAALMLPVVLLRRELHGERRRAKHLVAQPGEPPTPWDLAWAWVPRRRVAARPALRRVAVGALVATAAALGVVLTAPGHIAVTPCGRACVEVDAVAPGGPGALGVGILVGAVLLGLVLAVVVVAGLRGRRRRALPAQPHRIVVPAGRATGLAALLVVGLLVWLVALERSAAPGLSYLVASCGLVVLLVSAAALGALHGAGHGALDGAASPGGGRELALVDVLALAVGRVPATDTPRAAVVPDAVPDVVPDAVSDRRSARSAARDGS</sequence>
<feature type="transmembrane region" description="Helical" evidence="1">
    <location>
        <begin position="183"/>
        <end position="207"/>
    </location>
</feature>
<keyword evidence="1" id="KW-1133">Transmembrane helix</keyword>
<dbReference type="EMBL" id="BJLP01000004">
    <property type="protein sequence ID" value="GEA80016.1"/>
    <property type="molecule type" value="Genomic_DNA"/>
</dbReference>
<comment type="caution">
    <text evidence="2">The sequence shown here is derived from an EMBL/GenBank/DDBJ whole genome shotgun (WGS) entry which is preliminary data.</text>
</comment>
<protein>
    <submittedName>
        <fullName evidence="2">Uncharacterized protein</fullName>
    </submittedName>
</protein>
<organism evidence="2 3">
    <name type="scientific">Cellulomonas uda</name>
    <dbReference type="NCBI Taxonomy" id="1714"/>
    <lineage>
        <taxon>Bacteria</taxon>
        <taxon>Bacillati</taxon>
        <taxon>Actinomycetota</taxon>
        <taxon>Actinomycetes</taxon>
        <taxon>Micrococcales</taxon>
        <taxon>Cellulomonadaceae</taxon>
        <taxon>Cellulomonas</taxon>
    </lineage>
</organism>
<reference evidence="2 3" key="1">
    <citation type="submission" date="2019-06" db="EMBL/GenBank/DDBJ databases">
        <title>Whole genome shotgun sequence of Cellulomonas uda NBRC 3747.</title>
        <authorList>
            <person name="Hosoyama A."/>
            <person name="Uohara A."/>
            <person name="Ohji S."/>
            <person name="Ichikawa N."/>
        </authorList>
    </citation>
    <scope>NUCLEOTIDE SEQUENCE [LARGE SCALE GENOMIC DNA]</scope>
    <source>
        <strain evidence="2 3">NBRC 3747</strain>
    </source>
</reference>
<dbReference type="Proteomes" id="UP000315842">
    <property type="component" value="Unassembled WGS sequence"/>
</dbReference>
<evidence type="ECO:0000313" key="3">
    <source>
        <dbReference type="Proteomes" id="UP000315842"/>
    </source>
</evidence>
<gene>
    <name evidence="2" type="ORF">CUD01_04600</name>
</gene>
<evidence type="ECO:0000256" key="1">
    <source>
        <dbReference type="SAM" id="Phobius"/>
    </source>
</evidence>
<dbReference type="RefSeq" id="WP_141318387.1">
    <property type="nucleotide sequence ID" value="NZ_BJLP01000004.1"/>
</dbReference>
<feature type="transmembrane region" description="Helical" evidence="1">
    <location>
        <begin position="112"/>
        <end position="137"/>
    </location>
</feature>
<proteinExistence type="predicted"/>
<feature type="transmembrane region" description="Helical" evidence="1">
    <location>
        <begin position="270"/>
        <end position="289"/>
    </location>
</feature>
<evidence type="ECO:0000313" key="2">
    <source>
        <dbReference type="EMBL" id="GEA80016.1"/>
    </source>
</evidence>
<dbReference type="AlphaFoldDB" id="A0A4Y3K8F8"/>
<feature type="transmembrane region" description="Helical" evidence="1">
    <location>
        <begin position="227"/>
        <end position="249"/>
    </location>
</feature>